<reference evidence="1 2" key="1">
    <citation type="submission" date="2020-08" db="EMBL/GenBank/DDBJ databases">
        <authorList>
            <person name="Koutsovoulos G."/>
            <person name="Danchin GJ E."/>
        </authorList>
    </citation>
    <scope>NUCLEOTIDE SEQUENCE [LARGE SCALE GENOMIC DNA]</scope>
</reference>
<dbReference type="EMBL" id="CAJEWN010001251">
    <property type="protein sequence ID" value="CAD2195858.1"/>
    <property type="molecule type" value="Genomic_DNA"/>
</dbReference>
<proteinExistence type="predicted"/>
<protein>
    <submittedName>
        <fullName evidence="1">Uncharacterized protein</fullName>
    </submittedName>
</protein>
<evidence type="ECO:0000313" key="1">
    <source>
        <dbReference type="EMBL" id="CAD2195858.1"/>
    </source>
</evidence>
<name>A0A6V7X9B2_MELEN</name>
<evidence type="ECO:0000313" key="2">
    <source>
        <dbReference type="Proteomes" id="UP000580250"/>
    </source>
</evidence>
<comment type="caution">
    <text evidence="1">The sequence shown here is derived from an EMBL/GenBank/DDBJ whole genome shotgun (WGS) entry which is preliminary data.</text>
</comment>
<organism evidence="1 2">
    <name type="scientific">Meloidogyne enterolobii</name>
    <name type="common">Root-knot nematode worm</name>
    <name type="synonym">Meloidogyne mayaguensis</name>
    <dbReference type="NCBI Taxonomy" id="390850"/>
    <lineage>
        <taxon>Eukaryota</taxon>
        <taxon>Metazoa</taxon>
        <taxon>Ecdysozoa</taxon>
        <taxon>Nematoda</taxon>
        <taxon>Chromadorea</taxon>
        <taxon>Rhabditida</taxon>
        <taxon>Tylenchina</taxon>
        <taxon>Tylenchomorpha</taxon>
        <taxon>Tylenchoidea</taxon>
        <taxon>Meloidogynidae</taxon>
        <taxon>Meloidogyninae</taxon>
        <taxon>Meloidogyne</taxon>
    </lineage>
</organism>
<gene>
    <name evidence="1" type="ORF">MENT_LOCUS48974</name>
</gene>
<dbReference type="AlphaFoldDB" id="A0A6V7X9B2"/>
<dbReference type="Proteomes" id="UP000580250">
    <property type="component" value="Unassembled WGS sequence"/>
</dbReference>
<accession>A0A6V7X9B2</accession>
<sequence length="119" mass="14548">MKKLCIESWWKEIIIKSLDKMPIVGIFINDNDFDDCKLEVINKRFEEIIDRFEFLAVSEDILYNYLNWMFSNSSGIRNLIYKADNEKQYFQKRRLFEFVGAENFLKMEERFPTFFRISE</sequence>